<dbReference type="AlphaFoldDB" id="A0A2V2YAF8"/>
<gene>
    <name evidence="1" type="ORF">DFQ01_15117</name>
</gene>
<organism evidence="1 2">
    <name type="scientific">Paenibacillus cellulosilyticus</name>
    <dbReference type="NCBI Taxonomy" id="375489"/>
    <lineage>
        <taxon>Bacteria</taxon>
        <taxon>Bacillati</taxon>
        <taxon>Bacillota</taxon>
        <taxon>Bacilli</taxon>
        <taxon>Bacillales</taxon>
        <taxon>Paenibacillaceae</taxon>
        <taxon>Paenibacillus</taxon>
    </lineage>
</organism>
<sequence length="44" mass="5064">MKSGLPHRNPSQQDRIPCSKPLFLFKWSYPLTDDHPSRVLGCPI</sequence>
<proteinExistence type="predicted"/>
<keyword evidence="2" id="KW-1185">Reference proteome</keyword>
<name>A0A2V2YAF8_9BACL</name>
<evidence type="ECO:0000313" key="1">
    <source>
        <dbReference type="EMBL" id="PWV88450.1"/>
    </source>
</evidence>
<dbReference type="Proteomes" id="UP000246635">
    <property type="component" value="Unassembled WGS sequence"/>
</dbReference>
<evidence type="ECO:0000313" key="2">
    <source>
        <dbReference type="Proteomes" id="UP000246635"/>
    </source>
</evidence>
<reference evidence="1 2" key="1">
    <citation type="submission" date="2018-05" db="EMBL/GenBank/DDBJ databases">
        <title>Genomic Encyclopedia of Type Strains, Phase III (KMG-III): the genomes of soil and plant-associated and newly described type strains.</title>
        <authorList>
            <person name="Whitman W."/>
        </authorList>
    </citation>
    <scope>NUCLEOTIDE SEQUENCE [LARGE SCALE GENOMIC DNA]</scope>
    <source>
        <strain evidence="1 2">CECT 5696</strain>
    </source>
</reference>
<comment type="caution">
    <text evidence="1">The sequence shown here is derived from an EMBL/GenBank/DDBJ whole genome shotgun (WGS) entry which is preliminary data.</text>
</comment>
<accession>A0A2V2YAF8</accession>
<protein>
    <submittedName>
        <fullName evidence="1">Uncharacterized protein</fullName>
    </submittedName>
</protein>
<dbReference type="EMBL" id="QGTQ01000051">
    <property type="protein sequence ID" value="PWV88450.1"/>
    <property type="molecule type" value="Genomic_DNA"/>
</dbReference>